<dbReference type="AlphaFoldDB" id="L9J9R3"/>
<dbReference type="EMBL" id="KB321153">
    <property type="protein sequence ID" value="ELW47058.1"/>
    <property type="molecule type" value="Genomic_DNA"/>
</dbReference>
<dbReference type="Proteomes" id="UP000011518">
    <property type="component" value="Unassembled WGS sequence"/>
</dbReference>
<proteinExistence type="predicted"/>
<evidence type="ECO:0000313" key="1">
    <source>
        <dbReference type="EMBL" id="ELW47058.1"/>
    </source>
</evidence>
<sequence length="109" mass="11987">MIWSHRPSVHVKEQKAHNYSNFTTAPPEAQGAESHLVDIIKSTHDCWKAWVTKKTDGKGISCMNTTVAESPFKCDPGAAKAIVDALPPPCESACTVPTDVDKRFHNQKN</sequence>
<dbReference type="SUPFAM" id="SSF50324">
    <property type="entry name" value="Inorganic pyrophosphatase"/>
    <property type="match status" value="1"/>
</dbReference>
<dbReference type="GO" id="GO:0004427">
    <property type="term" value="F:inorganic diphosphate phosphatase activity"/>
    <property type="evidence" value="ECO:0007669"/>
    <property type="project" value="InterPro"/>
</dbReference>
<dbReference type="Gene3D" id="3.90.80.10">
    <property type="entry name" value="Inorganic pyrophosphatase"/>
    <property type="match status" value="1"/>
</dbReference>
<dbReference type="InterPro" id="IPR036649">
    <property type="entry name" value="Pyrophosphatase_sf"/>
</dbReference>
<reference evidence="2" key="1">
    <citation type="submission" date="2012-07" db="EMBL/GenBank/DDBJ databases">
        <title>Genome of the Chinese tree shrew, a rising model animal genetically related to primates.</title>
        <authorList>
            <person name="Zhang G."/>
            <person name="Fan Y."/>
            <person name="Yao Y."/>
            <person name="Huang Z."/>
        </authorList>
    </citation>
    <scope>NUCLEOTIDE SEQUENCE [LARGE SCALE GENOMIC DNA]</scope>
</reference>
<dbReference type="STRING" id="246437.L9J9R3"/>
<name>L9J9R3_TUPCH</name>
<protein>
    <submittedName>
        <fullName evidence="1">Inorganic pyrophosphatase</fullName>
    </submittedName>
</protein>
<dbReference type="GO" id="GO:0006796">
    <property type="term" value="P:phosphate-containing compound metabolic process"/>
    <property type="evidence" value="ECO:0007669"/>
    <property type="project" value="InterPro"/>
</dbReference>
<dbReference type="eggNOG" id="KOG1626">
    <property type="taxonomic scope" value="Eukaryota"/>
</dbReference>
<keyword evidence="2" id="KW-1185">Reference proteome</keyword>
<gene>
    <name evidence="1" type="ORF">TREES_T100004571</name>
</gene>
<accession>L9J9R3</accession>
<dbReference type="GO" id="GO:0005737">
    <property type="term" value="C:cytoplasm"/>
    <property type="evidence" value="ECO:0007669"/>
    <property type="project" value="InterPro"/>
</dbReference>
<reference evidence="2" key="2">
    <citation type="journal article" date="2013" name="Nat. Commun.">
        <title>Genome of the Chinese tree shrew.</title>
        <authorList>
            <person name="Fan Y."/>
            <person name="Huang Z.Y."/>
            <person name="Cao C.C."/>
            <person name="Chen C.S."/>
            <person name="Chen Y.X."/>
            <person name="Fan D.D."/>
            <person name="He J."/>
            <person name="Hou H.L."/>
            <person name="Hu L."/>
            <person name="Hu X.T."/>
            <person name="Jiang X.T."/>
            <person name="Lai R."/>
            <person name="Lang Y.S."/>
            <person name="Liang B."/>
            <person name="Liao S.G."/>
            <person name="Mu D."/>
            <person name="Ma Y.Y."/>
            <person name="Niu Y.Y."/>
            <person name="Sun X.Q."/>
            <person name="Xia J.Q."/>
            <person name="Xiao J."/>
            <person name="Xiong Z.Q."/>
            <person name="Xu L."/>
            <person name="Yang L."/>
            <person name="Zhang Y."/>
            <person name="Zhao W."/>
            <person name="Zhao X.D."/>
            <person name="Zheng Y.T."/>
            <person name="Zhou J.M."/>
            <person name="Zhu Y.B."/>
            <person name="Zhang G.J."/>
            <person name="Wang J."/>
            <person name="Yao Y.G."/>
        </authorList>
    </citation>
    <scope>NUCLEOTIDE SEQUENCE [LARGE SCALE GENOMIC DNA]</scope>
</reference>
<evidence type="ECO:0000313" key="2">
    <source>
        <dbReference type="Proteomes" id="UP000011518"/>
    </source>
</evidence>
<dbReference type="InParanoid" id="L9J9R3"/>
<organism evidence="1 2">
    <name type="scientific">Tupaia chinensis</name>
    <name type="common">Chinese tree shrew</name>
    <name type="synonym">Tupaia belangeri chinensis</name>
    <dbReference type="NCBI Taxonomy" id="246437"/>
    <lineage>
        <taxon>Eukaryota</taxon>
        <taxon>Metazoa</taxon>
        <taxon>Chordata</taxon>
        <taxon>Craniata</taxon>
        <taxon>Vertebrata</taxon>
        <taxon>Euteleostomi</taxon>
        <taxon>Mammalia</taxon>
        <taxon>Eutheria</taxon>
        <taxon>Euarchontoglires</taxon>
        <taxon>Scandentia</taxon>
        <taxon>Tupaiidae</taxon>
        <taxon>Tupaia</taxon>
    </lineage>
</organism>
<dbReference type="GO" id="GO:0000287">
    <property type="term" value="F:magnesium ion binding"/>
    <property type="evidence" value="ECO:0007669"/>
    <property type="project" value="InterPro"/>
</dbReference>